<evidence type="ECO:0000259" key="6">
    <source>
        <dbReference type="Pfam" id="PF00425"/>
    </source>
</evidence>
<feature type="active site" description="Proton acceptor" evidence="5">
    <location>
        <position position="180"/>
    </location>
</feature>
<dbReference type="InterPro" id="IPR044250">
    <property type="entry name" value="MenF-like"/>
</dbReference>
<evidence type="ECO:0000256" key="3">
    <source>
        <dbReference type="ARBA" id="ARBA00022842"/>
    </source>
</evidence>
<dbReference type="RefSeq" id="WP_025267247.1">
    <property type="nucleotide sequence ID" value="NZ_JACI01000001.1"/>
</dbReference>
<feature type="active site" description="Proton donor" evidence="5">
    <location>
        <position position="230"/>
    </location>
</feature>
<dbReference type="UniPathway" id="UPA00079"/>
<comment type="pathway">
    <text evidence="5">Quinol/quinone metabolism; menaquinone biosynthesis.</text>
</comment>
<comment type="function">
    <text evidence="5">Catalyzes the conversion of chorismate to isochorismate.</text>
</comment>
<keyword evidence="3 5" id="KW-0460">Magnesium</keyword>
<evidence type="ECO:0000256" key="2">
    <source>
        <dbReference type="ARBA" id="ARBA00005297"/>
    </source>
</evidence>
<reference evidence="7 8" key="1">
    <citation type="submission" date="2014-01" db="EMBL/GenBank/DDBJ databases">
        <authorList>
            <person name="Zuccon D."/>
        </authorList>
    </citation>
    <scope>NUCLEOTIDE SEQUENCE [LARGE SCALE GENOMIC DNA]</scope>
    <source>
        <strain evidence="7 8">Y31</strain>
    </source>
</reference>
<dbReference type="UniPathway" id="UPA01057">
    <property type="reaction ID" value="UER00163"/>
</dbReference>
<dbReference type="EMBL" id="JACI01000001">
    <property type="protein sequence ID" value="OAQ15566.1"/>
    <property type="molecule type" value="Genomic_DNA"/>
</dbReference>
<dbReference type="InterPro" id="IPR005801">
    <property type="entry name" value="ADC_synthase"/>
</dbReference>
<sequence length="422" mass="47331">MSVFTQLTQALSQQLAQNEVSAGLLRFSATVKCQPNDADLLSWLKGQACFPQMFWQQRAQRDTFVALGQVLRFQQLAAAEAFCHQHQVHLVGGIQFEGQIHFILPRLLLWQTEEQLRAELFGYADEQANLVAFLAQLDEPRTFGSTKNQVIAKKQLCSFEQWQTNIQQAISAIKTDAFDKVVLANATSWQLSSPLSGYDLLAKSRHLNQGCYHFLWAENLHECFIGSSPERLYQRQNKQLLTEALAGTVAVSHDITETAQNALWLLNDHKNLYENWLVVDDICTNLADCAGDIQVGDAHIKALKNVQHLRRFIQTELAPDIGDSQCLARIHPTAAVAGLPRTEAKQFIQQHEPFTRGWYAGTLGYFSPAQAEFCVTLRSALVRAKEMLVYAGAGIVAESEPESEWLEIERKALAMTNLVSSD</sequence>
<evidence type="ECO:0000256" key="4">
    <source>
        <dbReference type="ARBA" id="ARBA00023235"/>
    </source>
</evidence>
<dbReference type="HAMAP" id="MF_01935">
    <property type="entry name" value="MenF"/>
    <property type="match status" value="1"/>
</dbReference>
<comment type="cofactor">
    <cofactor evidence="5">
        <name>Mg(2+)</name>
        <dbReference type="ChEBI" id="CHEBI:18420"/>
    </cofactor>
</comment>
<dbReference type="Pfam" id="PF00425">
    <property type="entry name" value="Chorismate_bind"/>
    <property type="match status" value="1"/>
</dbReference>
<comment type="caution">
    <text evidence="7">The sequence shown here is derived from an EMBL/GenBank/DDBJ whole genome shotgun (WGS) entry which is preliminary data.</text>
</comment>
<feature type="domain" description="Chorismate-utilising enzyme C-terminal" evidence="6">
    <location>
        <begin position="159"/>
        <end position="411"/>
    </location>
</feature>
<dbReference type="GO" id="GO:0000287">
    <property type="term" value="F:magnesium ion binding"/>
    <property type="evidence" value="ECO:0007669"/>
    <property type="project" value="UniProtKB-UniRule"/>
</dbReference>
<dbReference type="Proteomes" id="UP000078358">
    <property type="component" value="Unassembled WGS sequence"/>
</dbReference>
<dbReference type="InterPro" id="IPR034681">
    <property type="entry name" value="MenF"/>
</dbReference>
<evidence type="ECO:0000313" key="7">
    <source>
        <dbReference type="EMBL" id="OAQ15566.1"/>
    </source>
</evidence>
<feature type="binding site" evidence="5">
    <location>
        <position position="407"/>
    </location>
    <ligand>
        <name>Mg(2+)</name>
        <dbReference type="ChEBI" id="CHEBI:18420"/>
    </ligand>
</feature>
<protein>
    <recommendedName>
        <fullName evidence="5">Isochorismate synthase MenF</fullName>
        <ecNumber evidence="5">5.4.4.2</ecNumber>
    </recommendedName>
    <alternativeName>
        <fullName evidence="5">Isochorismate mutase</fullName>
    </alternativeName>
</protein>
<organism evidence="7 8">
    <name type="scientific">Bibersteinia trehalosi Y31</name>
    <dbReference type="NCBI Taxonomy" id="1261658"/>
    <lineage>
        <taxon>Bacteria</taxon>
        <taxon>Pseudomonadati</taxon>
        <taxon>Pseudomonadota</taxon>
        <taxon>Gammaproteobacteria</taxon>
        <taxon>Pasteurellales</taxon>
        <taxon>Pasteurellaceae</taxon>
        <taxon>Bibersteinia</taxon>
    </lineage>
</organism>
<keyword evidence="5" id="KW-0474">Menaquinone biosynthesis</keyword>
<dbReference type="InterPro" id="IPR004561">
    <property type="entry name" value="IsoChor_synthase"/>
</dbReference>
<dbReference type="Gene3D" id="3.60.120.10">
    <property type="entry name" value="Anthranilate synthase"/>
    <property type="match status" value="1"/>
</dbReference>
<gene>
    <name evidence="5" type="primary">menF</name>
    <name evidence="7" type="ORF">F480_03290</name>
</gene>
<evidence type="ECO:0000256" key="1">
    <source>
        <dbReference type="ARBA" id="ARBA00000799"/>
    </source>
</evidence>
<dbReference type="InterPro" id="IPR015890">
    <property type="entry name" value="Chorismate_C"/>
</dbReference>
<dbReference type="PANTHER" id="PTHR47253:SF4">
    <property type="entry name" value="ISOCHORISMATE SYNTHASE 2, CHLOROPLASTIC"/>
    <property type="match status" value="1"/>
</dbReference>
<dbReference type="AlphaFoldDB" id="A0A179D076"/>
<dbReference type="EC" id="5.4.4.2" evidence="5"/>
<dbReference type="SUPFAM" id="SSF56322">
    <property type="entry name" value="ADC synthase"/>
    <property type="match status" value="1"/>
</dbReference>
<proteinExistence type="inferred from homology"/>
<dbReference type="GO" id="GO:0008909">
    <property type="term" value="F:isochorismate synthase activity"/>
    <property type="evidence" value="ECO:0007669"/>
    <property type="project" value="UniProtKB-UniRule"/>
</dbReference>
<dbReference type="NCBIfam" id="TIGR00543">
    <property type="entry name" value="isochor_syn"/>
    <property type="match status" value="1"/>
</dbReference>
<dbReference type="PATRIC" id="fig|1261658.3.peg.668"/>
<comment type="pathway">
    <text evidence="5">Quinol/quinone metabolism; 1,4-dihydroxy-2-naphthoate biosynthesis; 1,4-dihydroxy-2-naphthoate from chorismate: step 1/7.</text>
</comment>
<accession>A0A179D076</accession>
<keyword evidence="5" id="KW-0479">Metal-binding</keyword>
<evidence type="ECO:0000313" key="8">
    <source>
        <dbReference type="Proteomes" id="UP000078358"/>
    </source>
</evidence>
<evidence type="ECO:0000256" key="5">
    <source>
        <dbReference type="HAMAP-Rule" id="MF_01935"/>
    </source>
</evidence>
<dbReference type="GO" id="GO:0009234">
    <property type="term" value="P:menaquinone biosynthetic process"/>
    <property type="evidence" value="ECO:0007669"/>
    <property type="project" value="UniProtKB-UniRule"/>
</dbReference>
<dbReference type="PANTHER" id="PTHR47253">
    <property type="match status" value="1"/>
</dbReference>
<feature type="binding site" evidence="5">
    <location>
        <position position="274"/>
    </location>
    <ligand>
        <name>Mg(2+)</name>
        <dbReference type="ChEBI" id="CHEBI:18420"/>
    </ligand>
</feature>
<name>A0A179D076_BIBTR</name>
<keyword evidence="4 5" id="KW-0413">Isomerase</keyword>
<comment type="catalytic activity">
    <reaction evidence="1 5">
        <text>chorismate = isochorismate</text>
        <dbReference type="Rhea" id="RHEA:18985"/>
        <dbReference type="ChEBI" id="CHEBI:29748"/>
        <dbReference type="ChEBI" id="CHEBI:29780"/>
        <dbReference type="EC" id="5.4.4.2"/>
    </reaction>
</comment>
<comment type="similarity">
    <text evidence="2 5">Belongs to the isochorismate synthase family.</text>
</comment>